<reference evidence="2" key="1">
    <citation type="submission" date="2016-06" db="EMBL/GenBank/DDBJ databases">
        <title>Parallel loss of symbiosis genes in relatives of nitrogen-fixing non-legume Parasponia.</title>
        <authorList>
            <person name="Van Velzen R."/>
            <person name="Holmer R."/>
            <person name="Bu F."/>
            <person name="Rutten L."/>
            <person name="Van Zeijl A."/>
            <person name="Liu W."/>
            <person name="Santuari L."/>
            <person name="Cao Q."/>
            <person name="Sharma T."/>
            <person name="Shen D."/>
            <person name="Roswanjaya Y."/>
            <person name="Wardhani T."/>
            <person name="Kalhor M.S."/>
            <person name="Jansen J."/>
            <person name="Van den Hoogen J."/>
            <person name="Gungor B."/>
            <person name="Hartog M."/>
            <person name="Hontelez J."/>
            <person name="Verver J."/>
            <person name="Yang W.-C."/>
            <person name="Schijlen E."/>
            <person name="Repin R."/>
            <person name="Schilthuizen M."/>
            <person name="Schranz E."/>
            <person name="Heidstra R."/>
            <person name="Miyata K."/>
            <person name="Fedorova E."/>
            <person name="Kohlen W."/>
            <person name="Bisseling T."/>
            <person name="Smit S."/>
            <person name="Geurts R."/>
        </authorList>
    </citation>
    <scope>NUCLEOTIDE SEQUENCE [LARGE SCALE GENOMIC DNA]</scope>
    <source>
        <strain evidence="2">cv. RG33-2</strain>
    </source>
</reference>
<dbReference type="EMBL" id="JXTC01000015">
    <property type="protein sequence ID" value="PON99996.1"/>
    <property type="molecule type" value="Genomic_DNA"/>
</dbReference>
<accession>A0A2P5FQD4</accession>
<protein>
    <submittedName>
        <fullName evidence="1">Uncharacterized protein</fullName>
    </submittedName>
</protein>
<dbReference type="InParanoid" id="A0A2P5FQD4"/>
<evidence type="ECO:0000313" key="2">
    <source>
        <dbReference type="Proteomes" id="UP000237000"/>
    </source>
</evidence>
<keyword evidence="2" id="KW-1185">Reference proteome</keyword>
<evidence type="ECO:0000313" key="1">
    <source>
        <dbReference type="EMBL" id="PON99996.1"/>
    </source>
</evidence>
<dbReference type="Proteomes" id="UP000237000">
    <property type="component" value="Unassembled WGS sequence"/>
</dbReference>
<name>A0A2P5FQD4_TREOI</name>
<organism evidence="1 2">
    <name type="scientific">Trema orientale</name>
    <name type="common">Charcoal tree</name>
    <name type="synonym">Celtis orientalis</name>
    <dbReference type="NCBI Taxonomy" id="63057"/>
    <lineage>
        <taxon>Eukaryota</taxon>
        <taxon>Viridiplantae</taxon>
        <taxon>Streptophyta</taxon>
        <taxon>Embryophyta</taxon>
        <taxon>Tracheophyta</taxon>
        <taxon>Spermatophyta</taxon>
        <taxon>Magnoliopsida</taxon>
        <taxon>eudicotyledons</taxon>
        <taxon>Gunneridae</taxon>
        <taxon>Pentapetalae</taxon>
        <taxon>rosids</taxon>
        <taxon>fabids</taxon>
        <taxon>Rosales</taxon>
        <taxon>Cannabaceae</taxon>
        <taxon>Trema</taxon>
    </lineage>
</organism>
<proteinExistence type="predicted"/>
<gene>
    <name evidence="1" type="ORF">TorRG33x02_041240</name>
</gene>
<sequence>MLYSSFWIVSDSILTFRVGRDGIWGTGREWGEELGMGREGLGLSREGDMDREGDLGWEGLGVDREGDKGWKRWGLVGYGY</sequence>
<comment type="caution">
    <text evidence="1">The sequence shown here is derived from an EMBL/GenBank/DDBJ whole genome shotgun (WGS) entry which is preliminary data.</text>
</comment>
<dbReference type="AlphaFoldDB" id="A0A2P5FQD4"/>